<gene>
    <name evidence="2" type="ORF">CcarbDRAFT_5085</name>
</gene>
<evidence type="ECO:0000256" key="1">
    <source>
        <dbReference type="SAM" id="MobiDB-lite"/>
    </source>
</evidence>
<dbReference type="EMBL" id="ACVI01000157">
    <property type="protein sequence ID" value="EET84462.1"/>
    <property type="molecule type" value="Genomic_DNA"/>
</dbReference>
<accession>C6Q217</accession>
<feature type="region of interest" description="Disordered" evidence="1">
    <location>
        <begin position="32"/>
        <end position="71"/>
    </location>
</feature>
<keyword evidence="3" id="KW-1185">Reference proteome</keyword>
<name>C6Q217_9CLOT</name>
<evidence type="ECO:0000313" key="2">
    <source>
        <dbReference type="EMBL" id="EET84462.1"/>
    </source>
</evidence>
<dbReference type="STRING" id="536227.Ccar_08195"/>
<organism evidence="2 3">
    <name type="scientific">Clostridium carboxidivorans P7</name>
    <dbReference type="NCBI Taxonomy" id="536227"/>
    <lineage>
        <taxon>Bacteria</taxon>
        <taxon>Bacillati</taxon>
        <taxon>Bacillota</taxon>
        <taxon>Clostridia</taxon>
        <taxon>Eubacteriales</taxon>
        <taxon>Clostridiaceae</taxon>
        <taxon>Clostridium</taxon>
    </lineage>
</organism>
<dbReference type="OrthoDB" id="2068061at2"/>
<dbReference type="Proteomes" id="UP000004198">
    <property type="component" value="Unassembled WGS sequence"/>
</dbReference>
<reference evidence="2 3" key="1">
    <citation type="submission" date="2009-06" db="EMBL/GenBank/DDBJ databases">
        <title>The draft genome of Clostridium carboxidivorans P7.</title>
        <authorList>
            <consortium name="US DOE Joint Genome Institute (JGI-PGF)"/>
            <person name="Lucas S."/>
            <person name="Copeland A."/>
            <person name="Lapidus A."/>
            <person name="Glavina del Rio T."/>
            <person name="Tice H."/>
            <person name="Bruce D."/>
            <person name="Goodwin L."/>
            <person name="Pitluck S."/>
            <person name="Larimer F."/>
            <person name="Land M.L."/>
            <person name="Hauser L."/>
            <person name="Hemme C.L."/>
        </authorList>
    </citation>
    <scope>NUCLEOTIDE SEQUENCE [LARGE SCALE GENOMIC DNA]</scope>
    <source>
        <strain evidence="2 3">P7</strain>
    </source>
</reference>
<evidence type="ECO:0000313" key="3">
    <source>
        <dbReference type="Proteomes" id="UP000004198"/>
    </source>
</evidence>
<feature type="compositionally biased region" description="Low complexity" evidence="1">
    <location>
        <begin position="32"/>
        <end position="44"/>
    </location>
</feature>
<comment type="caution">
    <text evidence="2">The sequence shown here is derived from an EMBL/GenBank/DDBJ whole genome shotgun (WGS) entry which is preliminary data.</text>
</comment>
<proteinExistence type="predicted"/>
<feature type="compositionally biased region" description="Gly residues" evidence="1">
    <location>
        <begin position="45"/>
        <end position="61"/>
    </location>
</feature>
<dbReference type="KEGG" id="cck:Ccar_08195"/>
<dbReference type="RefSeq" id="WP_007063968.1">
    <property type="nucleotide sequence ID" value="NZ_ACVI01000157.1"/>
</dbReference>
<dbReference type="AlphaFoldDB" id="C6Q217"/>
<sequence length="147" mass="17005">MYWYDYFRSEDLEDDEFYCPYMEFMSRQQQQIGGPPQFGGAPPQMGGGSPSQMGGHMGGAPMGPPPNIVPSKQNAQAKFMPGTFAVDPGSLRPCRFRYVYIWPRRGRPFWAWLTYVGRRSASGFRWIGHRWVRFGIDLREIETFICF</sequence>
<protein>
    <submittedName>
        <fullName evidence="2">Uncharacterized protein</fullName>
    </submittedName>
</protein>
<dbReference type="PATRIC" id="fig|536227.13.peg.1722"/>
<dbReference type="eggNOG" id="ENOG5032RKH">
    <property type="taxonomic scope" value="Bacteria"/>
</dbReference>